<dbReference type="HOGENOM" id="CLU_2572648_0_0_7"/>
<reference evidence="1 2" key="1">
    <citation type="submission" date="2006-10" db="EMBL/GenBank/DDBJ databases">
        <title>Complete sequence of Syntrophobacter fumaroxidans MPOB.</title>
        <authorList>
            <consortium name="US DOE Joint Genome Institute"/>
            <person name="Copeland A."/>
            <person name="Lucas S."/>
            <person name="Lapidus A."/>
            <person name="Barry K."/>
            <person name="Detter J.C."/>
            <person name="Glavina del Rio T."/>
            <person name="Hammon N."/>
            <person name="Israni S."/>
            <person name="Pitluck S."/>
            <person name="Goltsman E.G."/>
            <person name="Martinez M."/>
            <person name="Schmutz J."/>
            <person name="Larimer F."/>
            <person name="Land M."/>
            <person name="Hauser L."/>
            <person name="Kyrpides N."/>
            <person name="Kim E."/>
            <person name="Boone D.R."/>
            <person name="Brockman F."/>
            <person name="Culley D."/>
            <person name="Ferry J."/>
            <person name="Gunsalus R."/>
            <person name="McInerney M.J."/>
            <person name="Morrison M."/>
            <person name="Plugge C."/>
            <person name="Rohlin L."/>
            <person name="Scholten J."/>
            <person name="Sieber J."/>
            <person name="Stams A.J.M."/>
            <person name="Worm P."/>
            <person name="Henstra A.M."/>
            <person name="Richardson P."/>
        </authorList>
    </citation>
    <scope>NUCLEOTIDE SEQUENCE [LARGE SCALE GENOMIC DNA]</scope>
    <source>
        <strain evidence="2">DSM 10017 / MPOB</strain>
    </source>
</reference>
<evidence type="ECO:0000313" key="1">
    <source>
        <dbReference type="EMBL" id="ABK18408.1"/>
    </source>
</evidence>
<protein>
    <submittedName>
        <fullName evidence="1">Uncharacterized protein</fullName>
    </submittedName>
</protein>
<dbReference type="AlphaFoldDB" id="A0LLV6"/>
<dbReference type="EMBL" id="CP000478">
    <property type="protein sequence ID" value="ABK18408.1"/>
    <property type="molecule type" value="Genomic_DNA"/>
</dbReference>
<name>A0LLV6_SYNFM</name>
<proteinExistence type="predicted"/>
<dbReference type="InParanoid" id="A0LLV6"/>
<organism evidence="1 2">
    <name type="scientific">Syntrophobacter fumaroxidans (strain DSM 10017 / MPOB)</name>
    <dbReference type="NCBI Taxonomy" id="335543"/>
    <lineage>
        <taxon>Bacteria</taxon>
        <taxon>Pseudomonadati</taxon>
        <taxon>Thermodesulfobacteriota</taxon>
        <taxon>Syntrophobacteria</taxon>
        <taxon>Syntrophobacterales</taxon>
        <taxon>Syntrophobacteraceae</taxon>
        <taxon>Syntrophobacter</taxon>
    </lineage>
</organism>
<dbReference type="KEGG" id="sfu:Sfum_2730"/>
<keyword evidence="2" id="KW-1185">Reference proteome</keyword>
<evidence type="ECO:0000313" key="2">
    <source>
        <dbReference type="Proteomes" id="UP000001784"/>
    </source>
</evidence>
<sequence length="81" mass="9499">MGLRRRTITEMNGSTRKWRRHVEHLYSRLPGKKRIHPLRCTLEPGLPHAGHLLPPYRTHHISCLLLPRETTAWLEVLHTAP</sequence>
<accession>A0LLV6</accession>
<dbReference type="Proteomes" id="UP000001784">
    <property type="component" value="Chromosome"/>
</dbReference>
<gene>
    <name evidence="1" type="ordered locus">Sfum_2730</name>
</gene>